<organism evidence="2 3">
    <name type="scientific">Chaetoceros tenuissimus</name>
    <dbReference type="NCBI Taxonomy" id="426638"/>
    <lineage>
        <taxon>Eukaryota</taxon>
        <taxon>Sar</taxon>
        <taxon>Stramenopiles</taxon>
        <taxon>Ochrophyta</taxon>
        <taxon>Bacillariophyta</taxon>
        <taxon>Coscinodiscophyceae</taxon>
        <taxon>Chaetocerotophycidae</taxon>
        <taxon>Chaetocerotales</taxon>
        <taxon>Chaetocerotaceae</taxon>
        <taxon>Chaetoceros</taxon>
    </lineage>
</organism>
<evidence type="ECO:0000313" key="3">
    <source>
        <dbReference type="Proteomes" id="UP001054902"/>
    </source>
</evidence>
<dbReference type="EMBL" id="BLLK01000038">
    <property type="protein sequence ID" value="GFH50130.1"/>
    <property type="molecule type" value="Genomic_DNA"/>
</dbReference>
<comment type="caution">
    <text evidence="2">The sequence shown here is derived from an EMBL/GenBank/DDBJ whole genome shotgun (WGS) entry which is preliminary data.</text>
</comment>
<gene>
    <name evidence="2" type="ORF">CTEN210_06606</name>
</gene>
<dbReference type="Gene3D" id="3.90.1140.10">
    <property type="entry name" value="Cyclic phosphodiesterase"/>
    <property type="match status" value="1"/>
</dbReference>
<sequence>MKAMDNEMELSNTGALFFPKKRKRSLVTPSTSTISTSSEEESLVIKRPPLDFHFKGYSIWLEIDHPDYTNCIQACANHFNVEPITPHVTALYGMTHLTETHARHLFKTQVKSTFSKRQWPHLNPIGILTDVEFNGVNGAVMDMAWSEITLESSEEHEEYLDVLHSLLHENMDVTRIRPWKPHASLVYDHHIDTVLNLEDTIRITSAFPNLTREKRVVTGMALWKTEGKICDWELLDRFDIETMESLQKLLLDERQSLGDTEDYRRRKARLQSKELDPSSLDVNAENVHQEPLWRHLIVQWCYEVADVIEADREIVYIAIHILDRYIAKMQRNNRPSKKQYEIMVMSSFLLAMRLYSSENLPLTLQALLEKSSSSISSSELLSTAKDIYTSLTWHTTVPTAARFVHALVQTLPDSISQDEKTKIFDDAVFQVELSVFDEFLMNYPLPSFVAWMVLENTLCDRKVLSASDHNRFREEISSLTGYREIFSIRSRLQNLQSLHVSGTDCPCITHIIPADEDTSCDLVSRLQITGPLQIIQEDQGQPNSRSTSGGR</sequence>
<feature type="domain" description="Cyclin N-terminal" evidence="1">
    <location>
        <begin position="289"/>
        <end position="394"/>
    </location>
</feature>
<dbReference type="InterPro" id="IPR006671">
    <property type="entry name" value="Cyclin_N"/>
</dbReference>
<dbReference type="InterPro" id="IPR036915">
    <property type="entry name" value="Cyclin-like_sf"/>
</dbReference>
<evidence type="ECO:0000259" key="1">
    <source>
        <dbReference type="Pfam" id="PF00134"/>
    </source>
</evidence>
<dbReference type="SUPFAM" id="SSF47954">
    <property type="entry name" value="Cyclin-like"/>
    <property type="match status" value="1"/>
</dbReference>
<reference evidence="2 3" key="1">
    <citation type="journal article" date="2021" name="Sci. Rep.">
        <title>The genome of the diatom Chaetoceros tenuissimus carries an ancient integrated fragment of an extant virus.</title>
        <authorList>
            <person name="Hongo Y."/>
            <person name="Kimura K."/>
            <person name="Takaki Y."/>
            <person name="Yoshida Y."/>
            <person name="Baba S."/>
            <person name="Kobayashi G."/>
            <person name="Nagasaki K."/>
            <person name="Hano T."/>
            <person name="Tomaru Y."/>
        </authorList>
    </citation>
    <scope>NUCLEOTIDE SEQUENCE [LARGE SCALE GENOMIC DNA]</scope>
    <source>
        <strain evidence="2 3">NIES-3715</strain>
    </source>
</reference>
<proteinExistence type="predicted"/>
<accession>A0AAD3CSN8</accession>
<dbReference type="AlphaFoldDB" id="A0AAD3CSN8"/>
<protein>
    <recommendedName>
        <fullName evidence="1">Cyclin N-terminal domain-containing protein</fullName>
    </recommendedName>
</protein>
<dbReference type="InterPro" id="IPR039361">
    <property type="entry name" value="Cyclin"/>
</dbReference>
<dbReference type="InterPro" id="IPR009097">
    <property type="entry name" value="Cyclic_Pdiesterase"/>
</dbReference>
<dbReference type="CDD" id="cd00043">
    <property type="entry name" value="CYCLIN_SF"/>
    <property type="match status" value="1"/>
</dbReference>
<dbReference type="Gene3D" id="1.10.472.10">
    <property type="entry name" value="Cyclin-like"/>
    <property type="match status" value="2"/>
</dbReference>
<dbReference type="PANTHER" id="PTHR10177">
    <property type="entry name" value="CYCLINS"/>
    <property type="match status" value="1"/>
</dbReference>
<dbReference type="SUPFAM" id="SSF55144">
    <property type="entry name" value="LigT-like"/>
    <property type="match status" value="1"/>
</dbReference>
<dbReference type="Proteomes" id="UP001054902">
    <property type="component" value="Unassembled WGS sequence"/>
</dbReference>
<keyword evidence="3" id="KW-1185">Reference proteome</keyword>
<evidence type="ECO:0000313" key="2">
    <source>
        <dbReference type="EMBL" id="GFH50130.1"/>
    </source>
</evidence>
<name>A0AAD3CSN8_9STRA</name>
<dbReference type="Pfam" id="PF00134">
    <property type="entry name" value="Cyclin_N"/>
    <property type="match status" value="1"/>
</dbReference>